<organism evidence="13 14">
    <name type="scientific">Bernardetia litoralis (strain ATCC 23117 / DSM 6794 / NBRC 15988 / NCIMB 1366 / Fx l1 / Sio-4)</name>
    <name type="common">Flexibacter litoralis</name>
    <dbReference type="NCBI Taxonomy" id="880071"/>
    <lineage>
        <taxon>Bacteria</taxon>
        <taxon>Pseudomonadati</taxon>
        <taxon>Bacteroidota</taxon>
        <taxon>Cytophagia</taxon>
        <taxon>Cytophagales</taxon>
        <taxon>Bernardetiaceae</taxon>
        <taxon>Bernardetia</taxon>
    </lineage>
</organism>
<evidence type="ECO:0000256" key="8">
    <source>
        <dbReference type="ARBA" id="ARBA00023315"/>
    </source>
</evidence>
<name>I4AK14_BERLS</name>
<dbReference type="Pfam" id="PF02803">
    <property type="entry name" value="Thiolase_C"/>
    <property type="match status" value="1"/>
</dbReference>
<sequence precursor="true">MTLKEVYLVSTVRTPIGSFNGSLAAVAATQLGATAIKGALQKINLDPKEVEEVYMGNVISANLGQAPARQAAVLAGLPYSVQCTTVNKVCASGMKAMMFAAQSIMLGHSDVVVAGGMESMSNIPFYLDKARFDGYGYGNGTLIDGLVRDGLADAYDNSAMGVCADKTAEKYEFTREMQDAFAIESYTRSKNATEAGRFKNEIVAVEVPQRRGDAIIVNEDEEYKKVKFDKIPNLRAVFTPNGTVTAANASTINDGASAAILMSGEKVKELGLTPIARIVDFADAEQEPQWFTTAPTIAAPKALKRAGLTKNDIDFFEVNEAFSAVTMAFNKELEIDPKIVNVNGGAVSLGHPLGCSGARIVTTLSNVLSQNNGKYGLAAICNGGGGASAIIIENLSK</sequence>
<evidence type="ECO:0000313" key="14">
    <source>
        <dbReference type="Proteomes" id="UP000006054"/>
    </source>
</evidence>
<keyword evidence="14" id="KW-1185">Reference proteome</keyword>
<evidence type="ECO:0000256" key="10">
    <source>
        <dbReference type="RuleBase" id="RU003557"/>
    </source>
</evidence>
<dbReference type="Gene3D" id="3.40.47.10">
    <property type="match status" value="1"/>
</dbReference>
<accession>I4AK14</accession>
<dbReference type="EMBL" id="CP003345">
    <property type="protein sequence ID" value="AFM04299.1"/>
    <property type="molecule type" value="Genomic_DNA"/>
</dbReference>
<evidence type="ECO:0000256" key="4">
    <source>
        <dbReference type="ARBA" id="ARBA00022679"/>
    </source>
</evidence>
<evidence type="ECO:0000256" key="1">
    <source>
        <dbReference type="ARBA" id="ARBA00010982"/>
    </source>
</evidence>
<evidence type="ECO:0000259" key="12">
    <source>
        <dbReference type="Pfam" id="PF02803"/>
    </source>
</evidence>
<gene>
    <name evidence="13" type="ordered locus">Fleli_1909</name>
</gene>
<keyword evidence="6" id="KW-0809">Transit peptide</keyword>
<evidence type="ECO:0000256" key="5">
    <source>
        <dbReference type="ARBA" id="ARBA00022723"/>
    </source>
</evidence>
<comment type="subunit">
    <text evidence="2">Homotetramer.</text>
</comment>
<keyword evidence="5" id="KW-0479">Metal-binding</keyword>
<dbReference type="Proteomes" id="UP000006054">
    <property type="component" value="Chromosome"/>
</dbReference>
<evidence type="ECO:0000256" key="6">
    <source>
        <dbReference type="ARBA" id="ARBA00022946"/>
    </source>
</evidence>
<keyword evidence="7" id="KW-0630">Potassium</keyword>
<dbReference type="InterPro" id="IPR020616">
    <property type="entry name" value="Thiolase_N"/>
</dbReference>
<dbReference type="FunFam" id="3.40.47.10:FF:000007">
    <property type="entry name" value="acetyl-CoA acetyltransferase, mitochondrial"/>
    <property type="match status" value="1"/>
</dbReference>
<dbReference type="PROSITE" id="PS00737">
    <property type="entry name" value="THIOLASE_2"/>
    <property type="match status" value="1"/>
</dbReference>
<keyword evidence="4 10" id="KW-0808">Transferase</keyword>
<dbReference type="STRING" id="880071.Fleli_1909"/>
<feature type="active site" description="Acyl-thioester intermediate" evidence="9">
    <location>
        <position position="90"/>
    </location>
</feature>
<evidence type="ECO:0000256" key="2">
    <source>
        <dbReference type="ARBA" id="ARBA00011881"/>
    </source>
</evidence>
<dbReference type="Pfam" id="PF00108">
    <property type="entry name" value="Thiolase_N"/>
    <property type="match status" value="1"/>
</dbReference>
<dbReference type="SUPFAM" id="SSF53901">
    <property type="entry name" value="Thiolase-like"/>
    <property type="match status" value="2"/>
</dbReference>
<dbReference type="GO" id="GO:0006635">
    <property type="term" value="P:fatty acid beta-oxidation"/>
    <property type="evidence" value="ECO:0007669"/>
    <property type="project" value="TreeGrafter"/>
</dbReference>
<dbReference type="InterPro" id="IPR002155">
    <property type="entry name" value="Thiolase"/>
</dbReference>
<reference evidence="14" key="1">
    <citation type="submission" date="2012-06" db="EMBL/GenBank/DDBJ databases">
        <title>The complete genome of Flexibacter litoralis DSM 6794.</title>
        <authorList>
            <person name="Lucas S."/>
            <person name="Copeland A."/>
            <person name="Lapidus A."/>
            <person name="Glavina del Rio T."/>
            <person name="Dalin E."/>
            <person name="Tice H."/>
            <person name="Bruce D."/>
            <person name="Goodwin L."/>
            <person name="Pitluck S."/>
            <person name="Peters L."/>
            <person name="Ovchinnikova G."/>
            <person name="Lu M."/>
            <person name="Kyrpides N."/>
            <person name="Mavromatis K."/>
            <person name="Ivanova N."/>
            <person name="Brettin T."/>
            <person name="Detter J.C."/>
            <person name="Han C."/>
            <person name="Larimer F."/>
            <person name="Land M."/>
            <person name="Hauser L."/>
            <person name="Markowitz V."/>
            <person name="Cheng J.-F."/>
            <person name="Hugenholtz P."/>
            <person name="Woyke T."/>
            <person name="Wu D."/>
            <person name="Spring S."/>
            <person name="Lang E."/>
            <person name="Kopitz M."/>
            <person name="Brambilla E."/>
            <person name="Klenk H.-P."/>
            <person name="Eisen J.A."/>
        </authorList>
    </citation>
    <scope>NUCLEOTIDE SEQUENCE [LARGE SCALE GENOMIC DNA]</scope>
    <source>
        <strain evidence="14">ATCC 23117 / DSM 6794 / NBRC 15988 / NCIMB 1366 / Sio-4</strain>
    </source>
</reference>
<dbReference type="InterPro" id="IPR020615">
    <property type="entry name" value="Thiolase_acyl_enz_int_AS"/>
</dbReference>
<feature type="domain" description="Thiolase N-terminal" evidence="11">
    <location>
        <begin position="6"/>
        <end position="264"/>
    </location>
</feature>
<feature type="active site" description="Proton acceptor" evidence="9">
    <location>
        <position position="351"/>
    </location>
</feature>
<comment type="similarity">
    <text evidence="1 10">Belongs to the thiolase-like superfamily. Thiolase family.</text>
</comment>
<dbReference type="InterPro" id="IPR020610">
    <property type="entry name" value="Thiolase_AS"/>
</dbReference>
<keyword evidence="8 10" id="KW-0012">Acyltransferase</keyword>
<evidence type="ECO:0000256" key="7">
    <source>
        <dbReference type="ARBA" id="ARBA00022958"/>
    </source>
</evidence>
<dbReference type="AlphaFoldDB" id="I4AK14"/>
<dbReference type="KEGG" id="fli:Fleli_1909"/>
<feature type="active site" description="Proton acceptor" evidence="9">
    <location>
        <position position="381"/>
    </location>
</feature>
<dbReference type="eggNOG" id="COG0183">
    <property type="taxonomic scope" value="Bacteria"/>
</dbReference>
<dbReference type="RefSeq" id="WP_014797750.1">
    <property type="nucleotide sequence ID" value="NC_018018.1"/>
</dbReference>
<dbReference type="PIRSF" id="PIRSF000429">
    <property type="entry name" value="Ac-CoA_Ac_transf"/>
    <property type="match status" value="1"/>
</dbReference>
<dbReference type="NCBIfam" id="TIGR01930">
    <property type="entry name" value="AcCoA-C-Actrans"/>
    <property type="match status" value="1"/>
</dbReference>
<dbReference type="CDD" id="cd00751">
    <property type="entry name" value="thiolase"/>
    <property type="match status" value="1"/>
</dbReference>
<dbReference type="PATRIC" id="fig|880071.3.peg.1892"/>
<feature type="domain" description="Thiolase C-terminal" evidence="12">
    <location>
        <begin position="272"/>
        <end position="393"/>
    </location>
</feature>
<dbReference type="GO" id="GO:0046872">
    <property type="term" value="F:metal ion binding"/>
    <property type="evidence" value="ECO:0007669"/>
    <property type="project" value="UniProtKB-KW"/>
</dbReference>
<dbReference type="GO" id="GO:0003985">
    <property type="term" value="F:acetyl-CoA C-acetyltransferase activity"/>
    <property type="evidence" value="ECO:0007669"/>
    <property type="project" value="UniProtKB-EC"/>
</dbReference>
<dbReference type="InterPro" id="IPR020617">
    <property type="entry name" value="Thiolase_C"/>
</dbReference>
<evidence type="ECO:0000256" key="9">
    <source>
        <dbReference type="PIRSR" id="PIRSR000429-1"/>
    </source>
</evidence>
<dbReference type="InterPro" id="IPR016039">
    <property type="entry name" value="Thiolase-like"/>
</dbReference>
<evidence type="ECO:0000259" key="11">
    <source>
        <dbReference type="Pfam" id="PF00108"/>
    </source>
</evidence>
<dbReference type="PROSITE" id="PS00099">
    <property type="entry name" value="THIOLASE_3"/>
    <property type="match status" value="1"/>
</dbReference>
<dbReference type="HOGENOM" id="CLU_031026_0_1_10"/>
<dbReference type="OrthoDB" id="9764892at2"/>
<dbReference type="PROSITE" id="PS00098">
    <property type="entry name" value="THIOLASE_1"/>
    <property type="match status" value="1"/>
</dbReference>
<dbReference type="PANTHER" id="PTHR18919:SF156">
    <property type="entry name" value="ACETYL-COA ACETYLTRANSFERASE, MITOCHONDRIAL"/>
    <property type="match status" value="1"/>
</dbReference>
<evidence type="ECO:0000313" key="13">
    <source>
        <dbReference type="EMBL" id="AFM04299.1"/>
    </source>
</evidence>
<protein>
    <recommendedName>
        <fullName evidence="3">acetyl-CoA C-acetyltransferase</fullName>
        <ecNumber evidence="3">2.3.1.9</ecNumber>
    </recommendedName>
</protein>
<dbReference type="InterPro" id="IPR020613">
    <property type="entry name" value="Thiolase_CS"/>
</dbReference>
<proteinExistence type="inferred from homology"/>
<evidence type="ECO:0000256" key="3">
    <source>
        <dbReference type="ARBA" id="ARBA00012705"/>
    </source>
</evidence>
<dbReference type="PANTHER" id="PTHR18919">
    <property type="entry name" value="ACETYL-COA C-ACYLTRANSFERASE"/>
    <property type="match status" value="1"/>
</dbReference>
<dbReference type="EC" id="2.3.1.9" evidence="3"/>